<dbReference type="EMBL" id="FQXJ01000003">
    <property type="protein sequence ID" value="SHH24616.1"/>
    <property type="molecule type" value="Genomic_DNA"/>
</dbReference>
<sequence>MLNNSLSAFQTVTGSKFEVILASGNVPLVLSKIIDHGSTSAHEQFSLILLGPGTQFLPQQIYSLRHESLGELELFLVPVGRESAGSYQYEIVFNCFIDK</sequence>
<proteinExistence type="predicted"/>
<reference evidence="3" key="1">
    <citation type="submission" date="2016-11" db="EMBL/GenBank/DDBJ databases">
        <authorList>
            <person name="Varghese N."/>
            <person name="Submissions S."/>
        </authorList>
    </citation>
    <scope>NUCLEOTIDE SEQUENCE [LARGE SCALE GENOMIC DNA]</scope>
    <source>
        <strain evidence="3">DSM 15449</strain>
    </source>
</reference>
<evidence type="ECO:0000259" key="1">
    <source>
        <dbReference type="Pfam" id="PF21880"/>
    </source>
</evidence>
<dbReference type="RefSeq" id="WP_084110129.1">
    <property type="nucleotide sequence ID" value="NZ_FQXJ01000003.1"/>
</dbReference>
<dbReference type="InterPro" id="IPR054209">
    <property type="entry name" value="DUF6916"/>
</dbReference>
<keyword evidence="3" id="KW-1185">Reference proteome</keyword>
<protein>
    <recommendedName>
        <fullName evidence="1">DUF6916 domain-containing protein</fullName>
    </recommendedName>
</protein>
<organism evidence="2 3">
    <name type="scientific">Desulfosporosinus lacus DSM 15449</name>
    <dbReference type="NCBI Taxonomy" id="1121420"/>
    <lineage>
        <taxon>Bacteria</taxon>
        <taxon>Bacillati</taxon>
        <taxon>Bacillota</taxon>
        <taxon>Clostridia</taxon>
        <taxon>Eubacteriales</taxon>
        <taxon>Desulfitobacteriaceae</taxon>
        <taxon>Desulfosporosinus</taxon>
    </lineage>
</organism>
<dbReference type="AlphaFoldDB" id="A0A1M5REV1"/>
<dbReference type="Pfam" id="PF21880">
    <property type="entry name" value="DUF6916"/>
    <property type="match status" value="1"/>
</dbReference>
<dbReference type="STRING" id="1121420.SAMN02746098_00537"/>
<gene>
    <name evidence="2" type="ORF">SAMN02746098_00537</name>
</gene>
<name>A0A1M5REV1_9FIRM</name>
<accession>A0A1M5REV1</accession>
<dbReference type="Proteomes" id="UP000183954">
    <property type="component" value="Unassembled WGS sequence"/>
</dbReference>
<evidence type="ECO:0000313" key="3">
    <source>
        <dbReference type="Proteomes" id="UP000183954"/>
    </source>
</evidence>
<feature type="domain" description="DUF6916" evidence="1">
    <location>
        <begin position="6"/>
        <end position="93"/>
    </location>
</feature>
<dbReference type="OrthoDB" id="2662782at2"/>
<evidence type="ECO:0000313" key="2">
    <source>
        <dbReference type="EMBL" id="SHH24616.1"/>
    </source>
</evidence>